<dbReference type="InterPro" id="IPR032710">
    <property type="entry name" value="NTF2-like_dom_sf"/>
</dbReference>
<evidence type="ECO:0000313" key="1">
    <source>
        <dbReference type="EMBL" id="VDO81847.1"/>
    </source>
</evidence>
<proteinExistence type="predicted"/>
<keyword evidence="2" id="KW-1185">Reference proteome</keyword>
<evidence type="ECO:0000313" key="3">
    <source>
        <dbReference type="WBParaSite" id="HPLM_0002017001-mRNA-1"/>
    </source>
</evidence>
<dbReference type="EMBL" id="UZAF01021911">
    <property type="protein sequence ID" value="VDO81847.1"/>
    <property type="molecule type" value="Genomic_DNA"/>
</dbReference>
<dbReference type="AlphaFoldDB" id="A0A0N4X728"/>
<sequence>MTRRFLIVGYVNVSFIFVQAREGNRIAAIYKVGSAYEEAVIFEMLLVLMFLACIIPNVAAEDIRATLEPYYKELEEAVETRNISKAVELYHSQGVIVKKGQYVVYGKDGITKDYKVVWEKLGRHTLRITFYLCPSISLFQLSNQSYQGTDDYKIAEFDFKILKEQVPKTVEGSMLHIWKKDGEKLRIYHEQFEVKRYY</sequence>
<name>A0A0N4X728_HAEPC</name>
<organism evidence="3">
    <name type="scientific">Haemonchus placei</name>
    <name type="common">Barber's pole worm</name>
    <dbReference type="NCBI Taxonomy" id="6290"/>
    <lineage>
        <taxon>Eukaryota</taxon>
        <taxon>Metazoa</taxon>
        <taxon>Ecdysozoa</taxon>
        <taxon>Nematoda</taxon>
        <taxon>Chromadorea</taxon>
        <taxon>Rhabditida</taxon>
        <taxon>Rhabditina</taxon>
        <taxon>Rhabditomorpha</taxon>
        <taxon>Strongyloidea</taxon>
        <taxon>Trichostrongylidae</taxon>
        <taxon>Haemonchus</taxon>
    </lineage>
</organism>
<reference evidence="3" key="1">
    <citation type="submission" date="2017-02" db="UniProtKB">
        <authorList>
            <consortium name="WormBaseParasite"/>
        </authorList>
    </citation>
    <scope>IDENTIFICATION</scope>
</reference>
<dbReference type="OrthoDB" id="5781618at2759"/>
<accession>A0A0N4X728</accession>
<dbReference type="Proteomes" id="UP000268014">
    <property type="component" value="Unassembled WGS sequence"/>
</dbReference>
<gene>
    <name evidence="1" type="ORF">HPLM_LOCUS20162</name>
</gene>
<dbReference type="SUPFAM" id="SSF54427">
    <property type="entry name" value="NTF2-like"/>
    <property type="match status" value="1"/>
</dbReference>
<dbReference type="Gene3D" id="3.10.450.50">
    <property type="match status" value="1"/>
</dbReference>
<protein>
    <submittedName>
        <fullName evidence="3">DUF3859 domain-containing protein</fullName>
    </submittedName>
</protein>
<dbReference type="WBParaSite" id="HPLM_0002017001-mRNA-1">
    <property type="protein sequence ID" value="HPLM_0002017001-mRNA-1"/>
    <property type="gene ID" value="HPLM_0002017001"/>
</dbReference>
<dbReference type="OMA" id="HIWKKDG"/>
<evidence type="ECO:0000313" key="2">
    <source>
        <dbReference type="Proteomes" id="UP000268014"/>
    </source>
</evidence>
<reference evidence="1 2" key="2">
    <citation type="submission" date="2018-11" db="EMBL/GenBank/DDBJ databases">
        <authorList>
            <consortium name="Pathogen Informatics"/>
        </authorList>
    </citation>
    <scope>NUCLEOTIDE SEQUENCE [LARGE SCALE GENOMIC DNA]</scope>
    <source>
        <strain evidence="1 2">MHpl1</strain>
    </source>
</reference>